<name>A0ACB6S3J7_9PLEO</name>
<keyword evidence="2" id="KW-1185">Reference proteome</keyword>
<reference evidence="1" key="1">
    <citation type="journal article" date="2020" name="Stud. Mycol.">
        <title>101 Dothideomycetes genomes: a test case for predicting lifestyles and emergence of pathogens.</title>
        <authorList>
            <person name="Haridas S."/>
            <person name="Albert R."/>
            <person name="Binder M."/>
            <person name="Bloem J."/>
            <person name="Labutti K."/>
            <person name="Salamov A."/>
            <person name="Andreopoulos B."/>
            <person name="Baker S."/>
            <person name="Barry K."/>
            <person name="Bills G."/>
            <person name="Bluhm B."/>
            <person name="Cannon C."/>
            <person name="Castanera R."/>
            <person name="Culley D."/>
            <person name="Daum C."/>
            <person name="Ezra D."/>
            <person name="Gonzalez J."/>
            <person name="Henrissat B."/>
            <person name="Kuo A."/>
            <person name="Liang C."/>
            <person name="Lipzen A."/>
            <person name="Lutzoni F."/>
            <person name="Magnuson J."/>
            <person name="Mondo S."/>
            <person name="Nolan M."/>
            <person name="Ohm R."/>
            <person name="Pangilinan J."/>
            <person name="Park H.-J."/>
            <person name="Ramirez L."/>
            <person name="Alfaro M."/>
            <person name="Sun H."/>
            <person name="Tritt A."/>
            <person name="Yoshinaga Y."/>
            <person name="Zwiers L.-H."/>
            <person name="Turgeon B."/>
            <person name="Goodwin S."/>
            <person name="Spatafora J."/>
            <person name="Crous P."/>
            <person name="Grigoriev I."/>
        </authorList>
    </citation>
    <scope>NUCLEOTIDE SEQUENCE</scope>
    <source>
        <strain evidence="1">CBS 525.71</strain>
    </source>
</reference>
<organism evidence="1 2">
    <name type="scientific">Macroventuria anomochaeta</name>
    <dbReference type="NCBI Taxonomy" id="301207"/>
    <lineage>
        <taxon>Eukaryota</taxon>
        <taxon>Fungi</taxon>
        <taxon>Dikarya</taxon>
        <taxon>Ascomycota</taxon>
        <taxon>Pezizomycotina</taxon>
        <taxon>Dothideomycetes</taxon>
        <taxon>Pleosporomycetidae</taxon>
        <taxon>Pleosporales</taxon>
        <taxon>Pleosporineae</taxon>
        <taxon>Didymellaceae</taxon>
        <taxon>Macroventuria</taxon>
    </lineage>
</organism>
<proteinExistence type="predicted"/>
<sequence length="88" mass="10137">MPSCSSADRKLGPQKYVKSVPTEILNQVSTFLPVSPILPLRLTSRTLAYQLPLNQRFFRKLLLSGNLLPFLWDLDRKAYLTMQHHKPT</sequence>
<dbReference type="Proteomes" id="UP000799754">
    <property type="component" value="Unassembled WGS sequence"/>
</dbReference>
<accession>A0ACB6S3J7</accession>
<dbReference type="EMBL" id="MU006712">
    <property type="protein sequence ID" value="KAF2628836.1"/>
    <property type="molecule type" value="Genomic_DNA"/>
</dbReference>
<evidence type="ECO:0000313" key="2">
    <source>
        <dbReference type="Proteomes" id="UP000799754"/>
    </source>
</evidence>
<evidence type="ECO:0000313" key="1">
    <source>
        <dbReference type="EMBL" id="KAF2628836.1"/>
    </source>
</evidence>
<gene>
    <name evidence="1" type="ORF">BU25DRAFT_409861</name>
</gene>
<protein>
    <submittedName>
        <fullName evidence="1">Uncharacterized protein</fullName>
    </submittedName>
</protein>
<comment type="caution">
    <text evidence="1">The sequence shown here is derived from an EMBL/GenBank/DDBJ whole genome shotgun (WGS) entry which is preliminary data.</text>
</comment>